<sequence>MSVTAKIVAGLDGSTAIAGSSAGITSPTDKVLFLARRRKADCIVIGGNTARNEPYARTPVPLVVISRQLHPKLPAAHVWNIEPCEGIEKARNEFGQNILIEGGAAFITYLLDRNAIDCLELSITKASGGTDIFEFEKYLKIAHDVTKNIIEDTIFFTATFKPQQ</sequence>
<dbReference type="SUPFAM" id="SSF53597">
    <property type="entry name" value="Dihydrofolate reductase-like"/>
    <property type="match status" value="1"/>
</dbReference>
<reference evidence="2" key="1">
    <citation type="submission" date="2020-05" db="EMBL/GenBank/DDBJ databases">
        <authorList>
            <person name="Chiriac C."/>
            <person name="Salcher M."/>
            <person name="Ghai R."/>
            <person name="Kavagutti S V."/>
        </authorList>
    </citation>
    <scope>NUCLEOTIDE SEQUENCE</scope>
</reference>
<proteinExistence type="predicted"/>
<organism evidence="2">
    <name type="scientific">freshwater metagenome</name>
    <dbReference type="NCBI Taxonomy" id="449393"/>
    <lineage>
        <taxon>unclassified sequences</taxon>
        <taxon>metagenomes</taxon>
        <taxon>ecological metagenomes</taxon>
    </lineage>
</organism>
<evidence type="ECO:0000313" key="2">
    <source>
        <dbReference type="EMBL" id="CAB4621815.1"/>
    </source>
</evidence>
<dbReference type="Gene3D" id="3.40.430.10">
    <property type="entry name" value="Dihydrofolate Reductase, subunit A"/>
    <property type="match status" value="1"/>
</dbReference>
<accession>A0A6J6ICU5</accession>
<dbReference type="AlphaFoldDB" id="A0A6J6ICU5"/>
<protein>
    <submittedName>
        <fullName evidence="2">Unannotated protein</fullName>
    </submittedName>
</protein>
<dbReference type="EMBL" id="CAEZVI010000005">
    <property type="protein sequence ID" value="CAB4621815.1"/>
    <property type="molecule type" value="Genomic_DNA"/>
</dbReference>
<dbReference type="GO" id="GO:0009231">
    <property type="term" value="P:riboflavin biosynthetic process"/>
    <property type="evidence" value="ECO:0007669"/>
    <property type="project" value="InterPro"/>
</dbReference>
<dbReference type="InterPro" id="IPR024072">
    <property type="entry name" value="DHFR-like_dom_sf"/>
</dbReference>
<evidence type="ECO:0000259" key="1">
    <source>
        <dbReference type="Pfam" id="PF01872"/>
    </source>
</evidence>
<gene>
    <name evidence="2" type="ORF">UFOPK1981_00120</name>
</gene>
<dbReference type="InterPro" id="IPR002734">
    <property type="entry name" value="RibDG_C"/>
</dbReference>
<name>A0A6J6ICU5_9ZZZZ</name>
<dbReference type="GO" id="GO:0008703">
    <property type="term" value="F:5-amino-6-(5-phosphoribosylamino)uracil reductase activity"/>
    <property type="evidence" value="ECO:0007669"/>
    <property type="project" value="InterPro"/>
</dbReference>
<dbReference type="Pfam" id="PF01872">
    <property type="entry name" value="RibD_C"/>
    <property type="match status" value="1"/>
</dbReference>
<feature type="domain" description="Bacterial bifunctional deaminase-reductase C-terminal" evidence="1">
    <location>
        <begin position="3"/>
        <end position="123"/>
    </location>
</feature>